<keyword evidence="2" id="KW-1185">Reference proteome</keyword>
<dbReference type="EMBL" id="JYDW01000323">
    <property type="protein sequence ID" value="KRZ49270.1"/>
    <property type="molecule type" value="Genomic_DNA"/>
</dbReference>
<protein>
    <submittedName>
        <fullName evidence="1">Uncharacterized protein</fullName>
    </submittedName>
</protein>
<dbReference type="AlphaFoldDB" id="A0A0V1KQ82"/>
<dbReference type="Proteomes" id="UP000054721">
    <property type="component" value="Unassembled WGS sequence"/>
</dbReference>
<organism evidence="1 2">
    <name type="scientific">Trichinella nativa</name>
    <dbReference type="NCBI Taxonomy" id="6335"/>
    <lineage>
        <taxon>Eukaryota</taxon>
        <taxon>Metazoa</taxon>
        <taxon>Ecdysozoa</taxon>
        <taxon>Nematoda</taxon>
        <taxon>Enoplea</taxon>
        <taxon>Dorylaimia</taxon>
        <taxon>Trichinellida</taxon>
        <taxon>Trichinellidae</taxon>
        <taxon>Trichinella</taxon>
    </lineage>
</organism>
<name>A0A0V1KQ82_9BILA</name>
<sequence length="69" mass="8024">MFISNLTKNSKLIDSKPRILYVRWEFVFQGPLWQHLDSLVDSGGSSCRLWRPFTRNASIFTDFMIGNAN</sequence>
<comment type="caution">
    <text evidence="1">The sequence shown here is derived from an EMBL/GenBank/DDBJ whole genome shotgun (WGS) entry which is preliminary data.</text>
</comment>
<dbReference type="OrthoDB" id="10373664at2759"/>
<proteinExistence type="predicted"/>
<reference evidence="1 2" key="1">
    <citation type="submission" date="2015-05" db="EMBL/GenBank/DDBJ databases">
        <title>Evolution of Trichinella species and genotypes.</title>
        <authorList>
            <person name="Korhonen P.K."/>
            <person name="Edoardo P."/>
            <person name="Giuseppe L.R."/>
            <person name="Gasser R.B."/>
        </authorList>
    </citation>
    <scope>NUCLEOTIDE SEQUENCE [LARGE SCALE GENOMIC DNA]</scope>
    <source>
        <strain evidence="1">ISS10</strain>
    </source>
</reference>
<evidence type="ECO:0000313" key="2">
    <source>
        <dbReference type="Proteomes" id="UP000054721"/>
    </source>
</evidence>
<gene>
    <name evidence="1" type="ORF">T02_9400</name>
</gene>
<evidence type="ECO:0000313" key="1">
    <source>
        <dbReference type="EMBL" id="KRZ49270.1"/>
    </source>
</evidence>
<accession>A0A0V1KQ82</accession>